<keyword evidence="4" id="KW-0479">Metal-binding</keyword>
<dbReference type="Pfam" id="PF00385">
    <property type="entry name" value="Chromo"/>
    <property type="match status" value="1"/>
</dbReference>
<feature type="compositionally biased region" description="Basic and acidic residues" evidence="5">
    <location>
        <begin position="258"/>
        <end position="271"/>
    </location>
</feature>
<dbReference type="SMART" id="SM00356">
    <property type="entry name" value="ZnF_C3H1"/>
    <property type="match status" value="2"/>
</dbReference>
<dbReference type="InterPro" id="IPR000571">
    <property type="entry name" value="Znf_CCCH"/>
</dbReference>
<evidence type="ECO:0008006" key="10">
    <source>
        <dbReference type="Google" id="ProtNLM"/>
    </source>
</evidence>
<name>A0A6A6DYT1_9PEZI</name>
<comment type="subunit">
    <text evidence="2">Component of the NuA4 histone acetyltransferase complex.</text>
</comment>
<dbReference type="PROSITE" id="PS00598">
    <property type="entry name" value="CHROMO_1"/>
    <property type="match status" value="1"/>
</dbReference>
<evidence type="ECO:0000259" key="6">
    <source>
        <dbReference type="PROSITE" id="PS50013"/>
    </source>
</evidence>
<keyword evidence="9" id="KW-1185">Reference proteome</keyword>
<evidence type="ECO:0000256" key="5">
    <source>
        <dbReference type="SAM" id="MobiDB-lite"/>
    </source>
</evidence>
<evidence type="ECO:0000256" key="3">
    <source>
        <dbReference type="ARBA" id="ARBA00023242"/>
    </source>
</evidence>
<proteinExistence type="predicted"/>
<dbReference type="PROSITE" id="PS50103">
    <property type="entry name" value="ZF_C3H1"/>
    <property type="match status" value="2"/>
</dbReference>
<evidence type="ECO:0000259" key="7">
    <source>
        <dbReference type="PROSITE" id="PS50103"/>
    </source>
</evidence>
<evidence type="ECO:0000256" key="4">
    <source>
        <dbReference type="PROSITE-ProRule" id="PRU00723"/>
    </source>
</evidence>
<dbReference type="GO" id="GO:0006338">
    <property type="term" value="P:chromatin remodeling"/>
    <property type="evidence" value="ECO:0007669"/>
    <property type="project" value="UniProtKB-ARBA"/>
</dbReference>
<feature type="compositionally biased region" description="Polar residues" evidence="5">
    <location>
        <begin position="307"/>
        <end position="320"/>
    </location>
</feature>
<dbReference type="Proteomes" id="UP000800200">
    <property type="component" value="Unassembled WGS sequence"/>
</dbReference>
<sequence>MTPKGGNHALDDGYDTDTISVTSTLASVFADEYPAEDVLAEGYVEGEGMKYLIKWEGYDIHRCTWEPEANLAETNLLADWEEKKRSYQGNFEIFNTRNTDLFEVAWRRADAAKASRQEKRRKKRIKLGLLQESTENMRVHESDDDAPLISTSKNHHSGITARDVAADHDDDTGSSLFVKEHRTRRKPPLEQSSSSESEGSEDSLIEELKAKSKASNRLEKRPCLEERRASLEDQHLVSKDPGKHPSKPTSSSVGLQKKANESGDKQRERAEMPAPNTPTVSAQRDRPDKPATTSVSAQRDRPAKPVPNTSSISTRPKSSGSTQSASPQTAPSATTSSSTKTTSSAPPQQSTTSQAKPATTLMRRSAPTPIKMVNDPETVKKKSRWATGDGLYSHARFKRIAELHGRNESTPDPAVLQFVNPPLGQTPGRIRSSENLYSLRELRRPSGQDEGRQDISDEQPTNVPPAPPDWEADKIPLTCFDWKNGSCRYKAEHCRFLHRLTDKTAPADGSVPSKYRRPPLTCHYWFVKPRGCHKSADECEFAHTNTGWLASVNPGYKDAIQIDSNAEPAFKKPALDNEKAGPQRKFSTEKRAASRKKSMTCYFFAMGQCRNSELTCKFSHEQTGILANPPPGYKPPRDSYTLGSAGPGPDEPMISHASPQELEAGQEDPSAPVETSLVLPSFGDPKGNEIEVRLVGFDSTTSGLLTSTIGTCHGLKLSAYCYPTNWRVWVRGLHDWGTPLVGEVLPVRSSSTFSRDLDAYEKHLNEQMMGGVIYHPSFTMLIFPVRELYWDFLNVDSIPISSSAKLRFHLLREPLLFRAPSSELMIERPFMDLKTTIGLACKLDFKTLFTWNGGMPLERSAFLCFHPGEHKAELELMTRWLLLHQVEVHTLWIPGSWDCFTQKIAKGGTGVVLAHPDFHRYWELPGFGRILKRELRIWAVGYQRSIYDPNIFTYDCIENYPHGGLIYITDDVFEEKPVEALKIIQWFFAKIERCRQVDGPGDLHKKVDDGLLLWRLATRPTLLDSIYAQCEKHQAAINRGDEVQKSRLRQYQLLANSGYVESEEPLEGEEDYRDTDTSDDDYFPVMSFRKEHVGPYFEALKRSQKEANNYMVDLFAQWIDSMKRDYRHFFVVHTGAELRDDAIEWMMRWKHLEEVMTPEKCIEYFEQPPKGNRFDFFEWLFPEKKDKQQAKSN</sequence>
<dbReference type="SMART" id="SM00298">
    <property type="entry name" value="CHROMO"/>
    <property type="match status" value="1"/>
</dbReference>
<dbReference type="Gene3D" id="3.30.1370.210">
    <property type="match status" value="1"/>
</dbReference>
<accession>A0A6A6DYT1</accession>
<reference evidence="8" key="1">
    <citation type="journal article" date="2020" name="Stud. Mycol.">
        <title>101 Dothideomycetes genomes: a test case for predicting lifestyles and emergence of pathogens.</title>
        <authorList>
            <person name="Haridas S."/>
            <person name="Albert R."/>
            <person name="Binder M."/>
            <person name="Bloem J."/>
            <person name="Labutti K."/>
            <person name="Salamov A."/>
            <person name="Andreopoulos B."/>
            <person name="Baker S."/>
            <person name="Barry K."/>
            <person name="Bills G."/>
            <person name="Bluhm B."/>
            <person name="Cannon C."/>
            <person name="Castanera R."/>
            <person name="Culley D."/>
            <person name="Daum C."/>
            <person name="Ezra D."/>
            <person name="Gonzalez J."/>
            <person name="Henrissat B."/>
            <person name="Kuo A."/>
            <person name="Liang C."/>
            <person name="Lipzen A."/>
            <person name="Lutzoni F."/>
            <person name="Magnuson J."/>
            <person name="Mondo S."/>
            <person name="Nolan M."/>
            <person name="Ohm R."/>
            <person name="Pangilinan J."/>
            <person name="Park H.-J."/>
            <person name="Ramirez L."/>
            <person name="Alfaro M."/>
            <person name="Sun H."/>
            <person name="Tritt A."/>
            <person name="Yoshinaga Y."/>
            <person name="Zwiers L.-H."/>
            <person name="Turgeon B."/>
            <person name="Goodwin S."/>
            <person name="Spatafora J."/>
            <person name="Crous P."/>
            <person name="Grigoriev I."/>
        </authorList>
    </citation>
    <scope>NUCLEOTIDE SEQUENCE</scope>
    <source>
        <strain evidence="8">CBS 207.26</strain>
    </source>
</reference>
<dbReference type="EMBL" id="ML994646">
    <property type="protein sequence ID" value="KAF2182796.1"/>
    <property type="molecule type" value="Genomic_DNA"/>
</dbReference>
<feature type="domain" description="Chromo" evidence="6">
    <location>
        <begin position="33"/>
        <end position="92"/>
    </location>
</feature>
<comment type="subcellular location">
    <subcellularLocation>
        <location evidence="1">Nucleus</location>
    </subcellularLocation>
</comment>
<evidence type="ECO:0000313" key="8">
    <source>
        <dbReference type="EMBL" id="KAF2182796.1"/>
    </source>
</evidence>
<dbReference type="Gene3D" id="2.40.50.40">
    <property type="match status" value="1"/>
</dbReference>
<dbReference type="InterPro" id="IPR023780">
    <property type="entry name" value="Chromo_domain"/>
</dbReference>
<evidence type="ECO:0000256" key="2">
    <source>
        <dbReference type="ARBA" id="ARBA00011353"/>
    </source>
</evidence>
<feature type="compositionally biased region" description="Basic and acidic residues" evidence="5">
    <location>
        <begin position="569"/>
        <end position="591"/>
    </location>
</feature>
<evidence type="ECO:0000256" key="1">
    <source>
        <dbReference type="ARBA" id="ARBA00004123"/>
    </source>
</evidence>
<dbReference type="GO" id="GO:0008270">
    <property type="term" value="F:zinc ion binding"/>
    <property type="evidence" value="ECO:0007669"/>
    <property type="project" value="UniProtKB-KW"/>
</dbReference>
<feature type="compositionally biased region" description="Basic and acidic residues" evidence="5">
    <location>
        <begin position="443"/>
        <end position="455"/>
    </location>
</feature>
<dbReference type="AlphaFoldDB" id="A0A6A6DYT1"/>
<keyword evidence="4" id="KW-0863">Zinc-finger</keyword>
<gene>
    <name evidence="8" type="ORF">K469DRAFT_711489</name>
</gene>
<feature type="domain" description="C3H1-type" evidence="7">
    <location>
        <begin position="595"/>
        <end position="623"/>
    </location>
</feature>
<feature type="compositionally biased region" description="Low complexity" evidence="5">
    <location>
        <begin position="321"/>
        <end position="355"/>
    </location>
</feature>
<dbReference type="OrthoDB" id="1918685at2759"/>
<feature type="region of interest" description="Disordered" evidence="5">
    <location>
        <begin position="162"/>
        <end position="389"/>
    </location>
</feature>
<feature type="compositionally biased region" description="Basic and acidic residues" evidence="5">
    <location>
        <begin position="206"/>
        <end position="243"/>
    </location>
</feature>
<dbReference type="GO" id="GO:0005634">
    <property type="term" value="C:nucleus"/>
    <property type="evidence" value="ECO:0007669"/>
    <property type="project" value="UniProtKB-SubCell"/>
</dbReference>
<organism evidence="8 9">
    <name type="scientific">Zopfia rhizophila CBS 207.26</name>
    <dbReference type="NCBI Taxonomy" id="1314779"/>
    <lineage>
        <taxon>Eukaryota</taxon>
        <taxon>Fungi</taxon>
        <taxon>Dikarya</taxon>
        <taxon>Ascomycota</taxon>
        <taxon>Pezizomycotina</taxon>
        <taxon>Dothideomycetes</taxon>
        <taxon>Dothideomycetes incertae sedis</taxon>
        <taxon>Zopfiaceae</taxon>
        <taxon>Zopfia</taxon>
    </lineage>
</organism>
<dbReference type="CDD" id="cd18966">
    <property type="entry name" value="chromodomain"/>
    <property type="match status" value="1"/>
</dbReference>
<dbReference type="InterPro" id="IPR016197">
    <property type="entry name" value="Chromo-like_dom_sf"/>
</dbReference>
<protein>
    <recommendedName>
        <fullName evidence="10">Chromo domain-containing protein</fullName>
    </recommendedName>
</protein>
<feature type="zinc finger region" description="C3H1-type" evidence="4">
    <location>
        <begin position="595"/>
        <end position="623"/>
    </location>
</feature>
<dbReference type="PROSITE" id="PS50013">
    <property type="entry name" value="CHROMO_2"/>
    <property type="match status" value="1"/>
</dbReference>
<keyword evidence="3" id="KW-0539">Nucleus</keyword>
<feature type="domain" description="C3H1-type" evidence="7">
    <location>
        <begin position="478"/>
        <end position="501"/>
    </location>
</feature>
<evidence type="ECO:0000313" key="9">
    <source>
        <dbReference type="Proteomes" id="UP000800200"/>
    </source>
</evidence>
<feature type="zinc finger region" description="C3H1-type" evidence="4">
    <location>
        <begin position="478"/>
        <end position="501"/>
    </location>
</feature>
<dbReference type="SUPFAM" id="SSF54160">
    <property type="entry name" value="Chromo domain-like"/>
    <property type="match status" value="1"/>
</dbReference>
<feature type="region of interest" description="Disordered" evidence="5">
    <location>
        <begin position="568"/>
        <end position="591"/>
    </location>
</feature>
<dbReference type="InterPro" id="IPR000953">
    <property type="entry name" value="Chromo/chromo_shadow_dom"/>
</dbReference>
<feature type="region of interest" description="Disordered" evidence="5">
    <location>
        <begin position="626"/>
        <end position="669"/>
    </location>
</feature>
<dbReference type="InterPro" id="IPR023779">
    <property type="entry name" value="Chromodomain_CS"/>
</dbReference>
<keyword evidence="4" id="KW-0862">Zinc</keyword>
<feature type="region of interest" description="Disordered" evidence="5">
    <location>
        <begin position="443"/>
        <end position="470"/>
    </location>
</feature>